<reference evidence="1 2" key="2">
    <citation type="submission" date="2018-06" db="EMBL/GenBank/DDBJ databases">
        <title>Sequencing of bacterial isolates from soil warming experiment in Harvard Forest, Massachusetts, USA.</title>
        <authorList>
            <person name="Deangelis K.PhD."/>
        </authorList>
    </citation>
    <scope>NUCLEOTIDE SEQUENCE [LARGE SCALE GENOMIC DNA]</scope>
    <source>
        <strain evidence="1 2">GAS496</strain>
    </source>
</reference>
<name>A0A318HA32_9MYCO</name>
<evidence type="ECO:0000313" key="1">
    <source>
        <dbReference type="EMBL" id="PXX03387.1"/>
    </source>
</evidence>
<accession>A0A318HA32</accession>
<dbReference type="Proteomes" id="UP000247781">
    <property type="component" value="Unassembled WGS sequence"/>
</dbReference>
<dbReference type="RefSeq" id="WP_110318907.1">
    <property type="nucleotide sequence ID" value="NZ_QJJU01000022.1"/>
</dbReference>
<dbReference type="AlphaFoldDB" id="A0A318HA32"/>
<sequence>MREVFIGSAALASGRLTRAQLRWNYRPLFPDIYLSKVVAPSLQLRTVGAWLWSGRDSVIAGRAAAALHGALWIDAATPIEMIWRCGRPPNGIAVRNERIDAEDIMLIDGIPVTTPERTAFDIARHIPRDLAVQHLDALARATGVKATDVQLLGERYPRARGLPRLRTALPLMDAGAESPQETRVRLILIDDRLPPPRTQIRVADGVREAFLDMGYDEPMVGFDYDGQQHQTDRGRYVHDIGRAELIDREGWIDIHVVAEHSRRFILHRAHAAFARRGWRPPKLH</sequence>
<proteinExistence type="predicted"/>
<protein>
    <recommendedName>
        <fullName evidence="3">Cullin, a subunit of E3 ubiquitin ligase</fullName>
    </recommendedName>
</protein>
<organism evidence="1 2">
    <name type="scientific">Mycolicibacterium moriokaense</name>
    <dbReference type="NCBI Taxonomy" id="39691"/>
    <lineage>
        <taxon>Bacteria</taxon>
        <taxon>Bacillati</taxon>
        <taxon>Actinomycetota</taxon>
        <taxon>Actinomycetes</taxon>
        <taxon>Mycobacteriales</taxon>
        <taxon>Mycobacteriaceae</taxon>
        <taxon>Mycolicibacterium</taxon>
    </lineage>
</organism>
<evidence type="ECO:0008006" key="3">
    <source>
        <dbReference type="Google" id="ProtNLM"/>
    </source>
</evidence>
<dbReference type="OrthoDB" id="4696350at2"/>
<evidence type="ECO:0000313" key="2">
    <source>
        <dbReference type="Proteomes" id="UP000247781"/>
    </source>
</evidence>
<comment type="caution">
    <text evidence="1">The sequence shown here is derived from an EMBL/GenBank/DDBJ whole genome shotgun (WGS) entry which is preliminary data.</text>
</comment>
<gene>
    <name evidence="1" type="ORF">C8E89_12247</name>
</gene>
<dbReference type="EMBL" id="QJJU01000022">
    <property type="protein sequence ID" value="PXX03387.1"/>
    <property type="molecule type" value="Genomic_DNA"/>
</dbReference>
<keyword evidence="2" id="KW-1185">Reference proteome</keyword>
<reference evidence="2" key="1">
    <citation type="submission" date="2018-05" db="EMBL/GenBank/DDBJ databases">
        <authorList>
            <person name="Deangelis K."/>
            <person name="Huntemann M."/>
            <person name="Clum A."/>
            <person name="Pillay M."/>
            <person name="Palaniappan K."/>
            <person name="Varghese N."/>
            <person name="Mikhailova N."/>
            <person name="Stamatis D."/>
            <person name="Reddy T."/>
            <person name="Daum C."/>
            <person name="Shapiro N."/>
            <person name="Ivanova N."/>
            <person name="Kyrpides N."/>
            <person name="Woyke T."/>
        </authorList>
    </citation>
    <scope>NUCLEOTIDE SEQUENCE [LARGE SCALE GENOMIC DNA]</scope>
    <source>
        <strain evidence="2">GAS496</strain>
    </source>
</reference>